<gene>
    <name evidence="1" type="ORF">T01_1693</name>
</gene>
<keyword evidence="2" id="KW-1185">Reference proteome</keyword>
<evidence type="ECO:0000313" key="1">
    <source>
        <dbReference type="EMBL" id="KRY40502.1"/>
    </source>
</evidence>
<dbReference type="EMBL" id="JYDH01000012">
    <property type="protein sequence ID" value="KRY40502.1"/>
    <property type="molecule type" value="Genomic_DNA"/>
</dbReference>
<evidence type="ECO:0000313" key="2">
    <source>
        <dbReference type="Proteomes" id="UP000054776"/>
    </source>
</evidence>
<dbReference type="AlphaFoldDB" id="A0A0V1BU92"/>
<protein>
    <submittedName>
        <fullName evidence="1">Uncharacterized protein</fullName>
    </submittedName>
</protein>
<sequence length="117" mass="13534">MIQVISELLMNHRTSYLQTANCCGILADEFRTLNKRLSVNTKRVRLVSHNPVLQSEIYAVLLRESDGNFVANKNVRLKSRLNILYLDLEDQKDVHEVQHLKSLILTRHKTTCSTEND</sequence>
<name>A0A0V1BU92_TRISP</name>
<dbReference type="InParanoid" id="A0A0V1BU92"/>
<comment type="caution">
    <text evidence="1">The sequence shown here is derived from an EMBL/GenBank/DDBJ whole genome shotgun (WGS) entry which is preliminary data.</text>
</comment>
<organism evidence="1 2">
    <name type="scientific">Trichinella spiralis</name>
    <name type="common">Trichina worm</name>
    <dbReference type="NCBI Taxonomy" id="6334"/>
    <lineage>
        <taxon>Eukaryota</taxon>
        <taxon>Metazoa</taxon>
        <taxon>Ecdysozoa</taxon>
        <taxon>Nematoda</taxon>
        <taxon>Enoplea</taxon>
        <taxon>Dorylaimia</taxon>
        <taxon>Trichinellida</taxon>
        <taxon>Trichinellidae</taxon>
        <taxon>Trichinella</taxon>
    </lineage>
</organism>
<proteinExistence type="predicted"/>
<dbReference type="OrthoDB" id="5925866at2759"/>
<reference evidence="1 2" key="1">
    <citation type="submission" date="2015-01" db="EMBL/GenBank/DDBJ databases">
        <title>Evolution of Trichinella species and genotypes.</title>
        <authorList>
            <person name="Korhonen P.K."/>
            <person name="Edoardo P."/>
            <person name="Giuseppe L.R."/>
            <person name="Gasser R.B."/>
        </authorList>
    </citation>
    <scope>NUCLEOTIDE SEQUENCE [LARGE SCALE GENOMIC DNA]</scope>
    <source>
        <strain evidence="1">ISS3</strain>
    </source>
</reference>
<accession>A0A0V1BU92</accession>
<dbReference type="Proteomes" id="UP000054776">
    <property type="component" value="Unassembled WGS sequence"/>
</dbReference>